<dbReference type="OrthoDB" id="7240240at2"/>
<evidence type="ECO:0000313" key="2">
    <source>
        <dbReference type="Proteomes" id="UP000199473"/>
    </source>
</evidence>
<keyword evidence="2" id="KW-1185">Reference proteome</keyword>
<dbReference type="STRING" id="1123062.SAMN02745775_104298"/>
<dbReference type="AlphaFoldDB" id="A0A1I4B0D0"/>
<evidence type="ECO:0000313" key="1">
    <source>
        <dbReference type="EMBL" id="SFK61541.1"/>
    </source>
</evidence>
<dbReference type="EMBL" id="FOSQ01000004">
    <property type="protein sequence ID" value="SFK61541.1"/>
    <property type="molecule type" value="Genomic_DNA"/>
</dbReference>
<accession>A0A1I4B0D0</accession>
<sequence>MTDEVPARLATLLGIDPRHLRDRRTPRDPATHGIAALIDQTRIVNPFGAGADASATGRAELGRMIATHYGRGPKAWDARLADTTKRFFTGRMGRFYSPLDGAVLPAVGELFGSRLRWLQWVVLQHAPLRILILEANSPICIWYPEQQTLLALRENTSTFALSFRQLLHLVLEQPAAFLAWLDAAGRPTARRAFIVGEARPSHFMAQTLGFLERNLEELILPFLKAGHLLTVLSDRSFVDPLRVFPELRNYPVLAVPLEQAPAILCSLGLQCRLNDRRITNTSFGWVSRLRSADTGQEGRRVLGVLVSVDAERMRFDNQIPAFAACLERLGREAASLGASLTVYWDGWTVAAGNVPGPRDHAVCGRIASIATAIREACPARFEEVVLYGRSIEDKIGLATDCRIALATYGTATILPTCALAVPTITYHIESVVNDAVIRSARYLDPAHAFTVPASAVTAVPPMDEQAHRQRFHVEIPALLAVLEEVLSRGPILPLEPG</sequence>
<reference evidence="1 2" key="1">
    <citation type="submission" date="2016-10" db="EMBL/GenBank/DDBJ databases">
        <authorList>
            <person name="de Groot N.N."/>
        </authorList>
    </citation>
    <scope>NUCLEOTIDE SEQUENCE [LARGE SCALE GENOMIC DNA]</scope>
    <source>
        <strain evidence="1 2">DSM 19981</strain>
    </source>
</reference>
<dbReference type="RefSeq" id="WP_092960375.1">
    <property type="nucleotide sequence ID" value="NZ_FOSQ01000004.1"/>
</dbReference>
<gene>
    <name evidence="1" type="ORF">SAMN02745775_104298</name>
</gene>
<proteinExistence type="predicted"/>
<dbReference type="Proteomes" id="UP000199473">
    <property type="component" value="Unassembled WGS sequence"/>
</dbReference>
<protein>
    <submittedName>
        <fullName evidence="1">Uncharacterized protein</fullName>
    </submittedName>
</protein>
<name>A0A1I4B0D0_9PROT</name>
<organism evidence="1 2">
    <name type="scientific">Falsiroseomonas stagni DSM 19981</name>
    <dbReference type="NCBI Taxonomy" id="1123062"/>
    <lineage>
        <taxon>Bacteria</taxon>
        <taxon>Pseudomonadati</taxon>
        <taxon>Pseudomonadota</taxon>
        <taxon>Alphaproteobacteria</taxon>
        <taxon>Acetobacterales</taxon>
        <taxon>Roseomonadaceae</taxon>
        <taxon>Falsiroseomonas</taxon>
    </lineage>
</organism>